<dbReference type="AlphaFoldDB" id="A0AAD1YAZ2"/>
<accession>A0AAD1YAZ2</accession>
<name>A0AAD1YAZ2_EUPCR</name>
<proteinExistence type="predicted"/>
<comment type="caution">
    <text evidence="2">The sequence shown here is derived from an EMBL/GenBank/DDBJ whole genome shotgun (WGS) entry which is preliminary data.</text>
</comment>
<keyword evidence="3" id="KW-1185">Reference proteome</keyword>
<sequence>MEESFSAHSYPQSSQNKDSNGQSESVKIKKFTSHISHPSVNLPSFENSNNSEAKKSNKTHQQQKENNEITIPNKDPAYKYIQDLESARRDILSNMHSKESSSNQENIQIIYYPNPREETKRSPSDYLSSINFKSSSDLNNSRINEETLRNNGKKLVPSGGKLSENSRIKHLSESSIRLVGSEIEEKKHINQHEVSKESVIFEDESQENSESEANFQISEDQHLNCISK</sequence>
<protein>
    <submittedName>
        <fullName evidence="2">Uncharacterized protein</fullName>
    </submittedName>
</protein>
<feature type="compositionally biased region" description="Polar residues" evidence="1">
    <location>
        <begin position="1"/>
        <end position="25"/>
    </location>
</feature>
<evidence type="ECO:0000256" key="1">
    <source>
        <dbReference type="SAM" id="MobiDB-lite"/>
    </source>
</evidence>
<dbReference type="Proteomes" id="UP001295684">
    <property type="component" value="Unassembled WGS sequence"/>
</dbReference>
<evidence type="ECO:0000313" key="3">
    <source>
        <dbReference type="Proteomes" id="UP001295684"/>
    </source>
</evidence>
<feature type="region of interest" description="Disordered" evidence="1">
    <location>
        <begin position="1"/>
        <end position="77"/>
    </location>
</feature>
<feature type="compositionally biased region" description="Acidic residues" evidence="1">
    <location>
        <begin position="200"/>
        <end position="210"/>
    </location>
</feature>
<feature type="region of interest" description="Disordered" evidence="1">
    <location>
        <begin position="194"/>
        <end position="228"/>
    </location>
</feature>
<gene>
    <name evidence="2" type="ORF">ECRASSUSDP1_LOCUS29543</name>
</gene>
<feature type="compositionally biased region" description="Polar residues" evidence="1">
    <location>
        <begin position="211"/>
        <end position="228"/>
    </location>
</feature>
<evidence type="ECO:0000313" key="2">
    <source>
        <dbReference type="EMBL" id="CAI2387909.1"/>
    </source>
</evidence>
<organism evidence="2 3">
    <name type="scientific">Euplotes crassus</name>
    <dbReference type="NCBI Taxonomy" id="5936"/>
    <lineage>
        <taxon>Eukaryota</taxon>
        <taxon>Sar</taxon>
        <taxon>Alveolata</taxon>
        <taxon>Ciliophora</taxon>
        <taxon>Intramacronucleata</taxon>
        <taxon>Spirotrichea</taxon>
        <taxon>Hypotrichia</taxon>
        <taxon>Euplotida</taxon>
        <taxon>Euplotidae</taxon>
        <taxon>Moneuplotes</taxon>
    </lineage>
</organism>
<reference evidence="2" key="1">
    <citation type="submission" date="2023-07" db="EMBL/GenBank/DDBJ databases">
        <authorList>
            <consortium name="AG Swart"/>
            <person name="Singh M."/>
            <person name="Singh A."/>
            <person name="Seah K."/>
            <person name="Emmerich C."/>
        </authorList>
    </citation>
    <scope>NUCLEOTIDE SEQUENCE</scope>
    <source>
        <strain evidence="2">DP1</strain>
    </source>
</reference>
<dbReference type="EMBL" id="CAMPGE010030391">
    <property type="protein sequence ID" value="CAI2387909.1"/>
    <property type="molecule type" value="Genomic_DNA"/>
</dbReference>
<feature type="compositionally biased region" description="Polar residues" evidence="1">
    <location>
        <begin position="33"/>
        <end position="42"/>
    </location>
</feature>